<proteinExistence type="predicted"/>
<dbReference type="RefSeq" id="WP_281270857.1">
    <property type="nucleotide sequence ID" value="NZ_QWKZ01000055.1"/>
</dbReference>
<name>A0A399ERJ9_9DEIN</name>
<dbReference type="EMBL" id="QWKZ01000055">
    <property type="protein sequence ID" value="RIH84811.1"/>
    <property type="molecule type" value="Genomic_DNA"/>
</dbReference>
<protein>
    <submittedName>
        <fullName evidence="1">Uncharacterized protein</fullName>
    </submittedName>
</protein>
<organism evidence="1 2">
    <name type="scientific">Meiothermus luteus</name>
    <dbReference type="NCBI Taxonomy" id="2026184"/>
    <lineage>
        <taxon>Bacteria</taxon>
        <taxon>Thermotogati</taxon>
        <taxon>Deinococcota</taxon>
        <taxon>Deinococci</taxon>
        <taxon>Thermales</taxon>
        <taxon>Thermaceae</taxon>
        <taxon>Meiothermus</taxon>
    </lineage>
</organism>
<sequence>MQIWGILSGEALAVRHGLTLVSRNTAHLRGLPLRLLNPWEV</sequence>
<reference evidence="1 2" key="1">
    <citation type="submission" date="2018-08" db="EMBL/GenBank/DDBJ databases">
        <title>Meiothermus luteus KCTC 52599 genome sequencing project.</title>
        <authorList>
            <person name="Da Costa M.S."/>
            <person name="Albuquerque L."/>
            <person name="Raposo P."/>
            <person name="Froufe H.J.C."/>
            <person name="Barroso C.S."/>
            <person name="Egas C."/>
        </authorList>
    </citation>
    <scope>NUCLEOTIDE SEQUENCE [LARGE SCALE GENOMIC DNA]</scope>
    <source>
        <strain evidence="1 2">KCTC 52599</strain>
    </source>
</reference>
<dbReference type="Gene3D" id="3.40.50.1010">
    <property type="entry name" value="5'-nuclease"/>
    <property type="match status" value="1"/>
</dbReference>
<evidence type="ECO:0000313" key="1">
    <source>
        <dbReference type="EMBL" id="RIH84811.1"/>
    </source>
</evidence>
<accession>A0A399ERJ9</accession>
<dbReference type="Proteomes" id="UP000265800">
    <property type="component" value="Unassembled WGS sequence"/>
</dbReference>
<comment type="caution">
    <text evidence="1">The sequence shown here is derived from an EMBL/GenBank/DDBJ whole genome shotgun (WGS) entry which is preliminary data.</text>
</comment>
<dbReference type="AlphaFoldDB" id="A0A399ERJ9"/>
<gene>
    <name evidence="1" type="ORF">Mlute_01796</name>
</gene>
<evidence type="ECO:0000313" key="2">
    <source>
        <dbReference type="Proteomes" id="UP000265800"/>
    </source>
</evidence>
<keyword evidence="2" id="KW-1185">Reference proteome</keyword>